<gene>
    <name evidence="8" type="ORF">BCONGLO52_05760</name>
</gene>
<dbReference type="Proteomes" id="UP001144451">
    <property type="component" value="Unassembled WGS sequence"/>
</dbReference>
<evidence type="ECO:0000313" key="9">
    <source>
        <dbReference type="Proteomes" id="UP001144451"/>
    </source>
</evidence>
<dbReference type="InterPro" id="IPR009057">
    <property type="entry name" value="Homeodomain-like_sf"/>
</dbReference>
<comment type="caution">
    <text evidence="8">The sequence shown here is derived from an EMBL/GenBank/DDBJ whole genome shotgun (WGS) entry which is preliminary data.</text>
</comment>
<dbReference type="PROSITE" id="PS00398">
    <property type="entry name" value="RECOMBINASES_2"/>
    <property type="match status" value="1"/>
</dbReference>
<dbReference type="SUPFAM" id="SSF53098">
    <property type="entry name" value="Ribonuclease H-like"/>
    <property type="match status" value="1"/>
</dbReference>
<evidence type="ECO:0000256" key="4">
    <source>
        <dbReference type="ARBA" id="ARBA00023172"/>
    </source>
</evidence>
<dbReference type="InterPro" id="IPR006118">
    <property type="entry name" value="Recombinase_CS"/>
</dbReference>
<dbReference type="CDD" id="cd03768">
    <property type="entry name" value="SR_ResInv"/>
    <property type="match status" value="1"/>
</dbReference>
<keyword evidence="4" id="KW-0233">DNA recombination</keyword>
<dbReference type="PROSITE" id="PS51736">
    <property type="entry name" value="RECOMBINASES_3"/>
    <property type="match status" value="1"/>
</dbReference>
<sequence>MKVGYARVSTDEQDLTAQRDGLAAFGVDPKRIYVDHGLTGRNADREGLRQALAACRNGDTFVVTKLDRLARSVRDAHQIADDLAAREVKLSIAGSVYDPTDPMGKLLFNVLAMVAEFEADLIRARTREGMKVAKAKGRLRGKSPKLTPPGKKLTSSSYMLPTSTPWASWPSCSAWAAPRSTAPFSAPSAGARTPCSRCVVDARARWRILRLHVEDQVPLARLARETDVGLRTLERWHARYRADGYAGLETASREDAGSRRLPPDLVDLIEGLALSKPRPAIATIHRKVTGICAARRWPVPSYSVVWDIVRTLDPGMVTLALEGAASYRDKHELVLRRQAELPNAMWQSDHTMLDILVVGTDGKPARPWLTTILDDCSRAVYGYTVFLGAPSAMNTALALRQAIWHKTDPAWPMCGLPGRPRQRLHQ</sequence>
<evidence type="ECO:0000256" key="2">
    <source>
        <dbReference type="ARBA" id="ARBA00022908"/>
    </source>
</evidence>
<dbReference type="SMART" id="SM00857">
    <property type="entry name" value="Resolvase"/>
    <property type="match status" value="1"/>
</dbReference>
<dbReference type="SUPFAM" id="SSF53041">
    <property type="entry name" value="Resolvase-like"/>
    <property type="match status" value="1"/>
</dbReference>
<dbReference type="InterPro" id="IPR050639">
    <property type="entry name" value="SSR_resolvase"/>
</dbReference>
<accession>A0ABQ5RCV6</accession>
<feature type="domain" description="Resolvase/invertase-type recombinase catalytic" evidence="7">
    <location>
        <begin position="1"/>
        <end position="137"/>
    </location>
</feature>
<dbReference type="Pfam" id="PF13384">
    <property type="entry name" value="HTH_23"/>
    <property type="match status" value="1"/>
</dbReference>
<dbReference type="InterPro" id="IPR006119">
    <property type="entry name" value="Resolv_N"/>
</dbReference>
<reference evidence="8" key="1">
    <citation type="submission" date="2022-12" db="EMBL/GenBank/DDBJ databases">
        <title>Reference genome sequencing for broad-spectrum identification of bacterial and archaeal isolates by mass spectrometry.</title>
        <authorList>
            <person name="Sekiguchi Y."/>
            <person name="Tourlousse D.M."/>
        </authorList>
    </citation>
    <scope>NUCLEOTIDE SEQUENCE</scope>
    <source>
        <strain evidence="8">5-2</strain>
    </source>
</reference>
<name>A0ABQ5RCV6_9MICO</name>
<evidence type="ECO:0000313" key="8">
    <source>
        <dbReference type="EMBL" id="GLI29735.1"/>
    </source>
</evidence>
<dbReference type="Pfam" id="PF00239">
    <property type="entry name" value="Resolvase"/>
    <property type="match status" value="1"/>
</dbReference>
<dbReference type="Gene3D" id="3.40.50.1390">
    <property type="entry name" value="Resolvase, N-terminal catalytic domain"/>
    <property type="match status" value="1"/>
</dbReference>
<protein>
    <recommendedName>
        <fullName evidence="7">Resolvase/invertase-type recombinase catalytic domain-containing protein</fullName>
    </recommendedName>
</protein>
<dbReference type="EMBL" id="BSDQ01000001">
    <property type="protein sequence ID" value="GLI29735.1"/>
    <property type="molecule type" value="Genomic_DNA"/>
</dbReference>
<evidence type="ECO:0000256" key="6">
    <source>
        <dbReference type="SAM" id="MobiDB-lite"/>
    </source>
</evidence>
<dbReference type="PROSITE" id="PS00397">
    <property type="entry name" value="RECOMBINASES_1"/>
    <property type="match status" value="1"/>
</dbReference>
<proteinExistence type="inferred from homology"/>
<evidence type="ECO:0000256" key="5">
    <source>
        <dbReference type="PROSITE-ProRule" id="PRU10137"/>
    </source>
</evidence>
<feature type="region of interest" description="Disordered" evidence="6">
    <location>
        <begin position="133"/>
        <end position="154"/>
    </location>
</feature>
<dbReference type="Gene3D" id="3.30.420.10">
    <property type="entry name" value="Ribonuclease H-like superfamily/Ribonuclease H"/>
    <property type="match status" value="1"/>
</dbReference>
<organism evidence="8 9">
    <name type="scientific">Brachybacterium conglomeratum</name>
    <dbReference type="NCBI Taxonomy" id="47846"/>
    <lineage>
        <taxon>Bacteria</taxon>
        <taxon>Bacillati</taxon>
        <taxon>Actinomycetota</taxon>
        <taxon>Actinomycetes</taxon>
        <taxon>Micrococcales</taxon>
        <taxon>Dermabacteraceae</taxon>
        <taxon>Brachybacterium</taxon>
    </lineage>
</organism>
<dbReference type="PANTHER" id="PTHR30461:SF2">
    <property type="entry name" value="SERINE RECOMBINASE PINE-RELATED"/>
    <property type="match status" value="1"/>
</dbReference>
<dbReference type="PANTHER" id="PTHR30461">
    <property type="entry name" value="DNA-INVERTASE FROM LAMBDOID PROPHAGE"/>
    <property type="match status" value="1"/>
</dbReference>
<keyword evidence="3" id="KW-0238">DNA-binding</keyword>
<dbReference type="SUPFAM" id="SSF46689">
    <property type="entry name" value="Homeodomain-like"/>
    <property type="match status" value="1"/>
</dbReference>
<evidence type="ECO:0000256" key="1">
    <source>
        <dbReference type="ARBA" id="ARBA00009913"/>
    </source>
</evidence>
<keyword evidence="2" id="KW-0229">DNA integration</keyword>
<evidence type="ECO:0000256" key="3">
    <source>
        <dbReference type="ARBA" id="ARBA00023125"/>
    </source>
</evidence>
<keyword evidence="9" id="KW-1185">Reference proteome</keyword>
<comment type="similarity">
    <text evidence="1">Belongs to the site-specific recombinase resolvase family.</text>
</comment>
<dbReference type="InterPro" id="IPR012337">
    <property type="entry name" value="RNaseH-like_sf"/>
</dbReference>
<dbReference type="InterPro" id="IPR036397">
    <property type="entry name" value="RNaseH_sf"/>
</dbReference>
<evidence type="ECO:0000259" key="7">
    <source>
        <dbReference type="PROSITE" id="PS51736"/>
    </source>
</evidence>
<feature type="active site" description="O-(5'-phospho-DNA)-serine intermediate" evidence="5">
    <location>
        <position position="9"/>
    </location>
</feature>
<dbReference type="InterPro" id="IPR036162">
    <property type="entry name" value="Resolvase-like_N_sf"/>
</dbReference>
<feature type="compositionally biased region" description="Basic residues" evidence="6">
    <location>
        <begin position="133"/>
        <end position="143"/>
    </location>
</feature>